<feature type="transmembrane region" description="Helical" evidence="2">
    <location>
        <begin position="88"/>
        <end position="107"/>
    </location>
</feature>
<evidence type="ECO:0000259" key="3">
    <source>
        <dbReference type="Pfam" id="PF20152"/>
    </source>
</evidence>
<feature type="transmembrane region" description="Helical" evidence="2">
    <location>
        <begin position="119"/>
        <end position="140"/>
    </location>
</feature>
<gene>
    <name evidence="4" type="ORF">EVJ58_g10699</name>
</gene>
<dbReference type="Pfam" id="PF20152">
    <property type="entry name" value="DUF6534"/>
    <property type="match status" value="1"/>
</dbReference>
<name>A0A4Y9XP78_9APHY</name>
<evidence type="ECO:0000313" key="4">
    <source>
        <dbReference type="EMBL" id="TFY51183.1"/>
    </source>
</evidence>
<organism evidence="4 5">
    <name type="scientific">Rhodofomes roseus</name>
    <dbReference type="NCBI Taxonomy" id="34475"/>
    <lineage>
        <taxon>Eukaryota</taxon>
        <taxon>Fungi</taxon>
        <taxon>Dikarya</taxon>
        <taxon>Basidiomycota</taxon>
        <taxon>Agaricomycotina</taxon>
        <taxon>Agaricomycetes</taxon>
        <taxon>Polyporales</taxon>
        <taxon>Rhodofomes</taxon>
    </lineage>
</organism>
<feature type="transmembrane region" description="Helical" evidence="2">
    <location>
        <begin position="152"/>
        <end position="179"/>
    </location>
</feature>
<keyword evidence="2" id="KW-0472">Membrane</keyword>
<feature type="domain" description="DUF6534" evidence="3">
    <location>
        <begin position="163"/>
        <end position="269"/>
    </location>
</feature>
<keyword evidence="2" id="KW-1133">Transmembrane helix</keyword>
<reference evidence="4 5" key="1">
    <citation type="submission" date="2019-01" db="EMBL/GenBank/DDBJ databases">
        <title>Genome sequencing of the rare red list fungi Fomitopsis rosea.</title>
        <authorList>
            <person name="Buettner E."/>
            <person name="Kellner H."/>
        </authorList>
    </citation>
    <scope>NUCLEOTIDE SEQUENCE [LARGE SCALE GENOMIC DNA]</scope>
    <source>
        <strain evidence="4 5">DSM 105464</strain>
    </source>
</reference>
<dbReference type="PANTHER" id="PTHR40465">
    <property type="entry name" value="CHROMOSOME 1, WHOLE GENOME SHOTGUN SEQUENCE"/>
    <property type="match status" value="1"/>
</dbReference>
<dbReference type="InterPro" id="IPR045339">
    <property type="entry name" value="DUF6534"/>
</dbReference>
<evidence type="ECO:0000256" key="2">
    <source>
        <dbReference type="SAM" id="Phobius"/>
    </source>
</evidence>
<feature type="transmembrane region" description="Helical" evidence="2">
    <location>
        <begin position="45"/>
        <end position="68"/>
    </location>
</feature>
<evidence type="ECO:0000256" key="1">
    <source>
        <dbReference type="SAM" id="MobiDB-lite"/>
    </source>
</evidence>
<feature type="region of interest" description="Disordered" evidence="1">
    <location>
        <begin position="303"/>
        <end position="322"/>
    </location>
</feature>
<dbReference type="PANTHER" id="PTHR40465:SF1">
    <property type="entry name" value="DUF6534 DOMAIN-CONTAINING PROTEIN"/>
    <property type="match status" value="1"/>
</dbReference>
<keyword evidence="2" id="KW-0812">Transmembrane</keyword>
<comment type="caution">
    <text evidence="4">The sequence shown here is derived from an EMBL/GenBank/DDBJ whole genome shotgun (WGS) entry which is preliminary data.</text>
</comment>
<evidence type="ECO:0000313" key="5">
    <source>
        <dbReference type="Proteomes" id="UP000298390"/>
    </source>
</evidence>
<dbReference type="AlphaFoldDB" id="A0A4Y9XP78"/>
<sequence>MALIGLTAGAVEVGILISTFLYGITTVQAYVYSRSNHQDPLWLKSLVGIVWLLETLLTVLTCMYLYSLTITNFGNLDTLQNLPWPMDVSFAVGGLISALVQSFFAWRVHVISRRLETSIVSWIACLCRVAITLTICILDIKSKTVGYYESQYGWTITFSLSLAVFIDVLNTCSLCFWLWRQRNNEPAYEPNSLFASCPQSLTSPLRTRALIDSVMKWTIETGLVTSICEILMVSLNLTQPQDDIWISILMFYARLYSNSLLLSLNARDSLRKRGPAAPNISTMNFNAQPISISVTQDVESSLEMDTLGDSRPSKRSSLWGAH</sequence>
<dbReference type="Proteomes" id="UP000298390">
    <property type="component" value="Unassembled WGS sequence"/>
</dbReference>
<protein>
    <recommendedName>
        <fullName evidence="3">DUF6534 domain-containing protein</fullName>
    </recommendedName>
</protein>
<proteinExistence type="predicted"/>
<dbReference type="EMBL" id="SEKV01001257">
    <property type="protein sequence ID" value="TFY51183.1"/>
    <property type="molecule type" value="Genomic_DNA"/>
</dbReference>
<feature type="transmembrane region" description="Helical" evidence="2">
    <location>
        <begin position="13"/>
        <end position="33"/>
    </location>
</feature>
<dbReference type="STRING" id="34475.A0A4Y9XP78"/>
<accession>A0A4Y9XP78</accession>